<evidence type="ECO:0000313" key="2">
    <source>
        <dbReference type="Proteomes" id="UP000233517"/>
    </source>
</evidence>
<sequence>MFDYLDKFNNLSDDIKMAVDSDEAVKAIEKIEQEYNVELASIVMRVVIKEINIESLPLIFFTELNLNQEKSEQLAKDLKNKIFSKIADYLGFKIDKSEIDLSTRKQSLLGRDDKEEKHGLLGRDDKEEKHGLLGRDDKEEKHGLLGRDDKAGEIREDVDNLNSEPYIKEQEILGNYLKDDHVDKVKNQANEIIKILNLKFNEDDKSKQFLDLLIKYLRGLKDKIEIRKIFSKSKEMGGFSLADQMISNVFMIAASLQKEEYEEVKSSSSVDRDVLDKINRLSHGVSYGKNELKMIEASEPENILPPLHPAVISNKKEVLVSNMPKSEPAVEKDLKQEEIKEIPAVEAPVITKPPIIAEVPAVPVVPVVPVVAKEIVNDKIVVDEKNKKAEGVFIPLNIPKKIADIDSATGKIKMSDVKKMKIMGPIDEIRYLDLVNFRRLAKEPKEALAKIGEKIKTLEGLDYGKMLEGIKAWRQSSIHKLYLKIFLNAGDRGVGVDQIISELKSYGKDYLSKEELDAILEFNKTLRF</sequence>
<comment type="caution">
    <text evidence="1">The sequence shown here is derived from an EMBL/GenBank/DDBJ whole genome shotgun (WGS) entry which is preliminary data.</text>
</comment>
<gene>
    <name evidence="1" type="ORF">CVU82_03450</name>
</gene>
<dbReference type="AlphaFoldDB" id="A0A2N2E8P6"/>
<dbReference type="Proteomes" id="UP000233517">
    <property type="component" value="Unassembled WGS sequence"/>
</dbReference>
<reference evidence="1 2" key="1">
    <citation type="journal article" date="2017" name="ISME J.">
        <title>Potential for microbial H2 and metal transformations associated with novel bacteria and archaea in deep terrestrial subsurface sediments.</title>
        <authorList>
            <person name="Hernsdorf A.W."/>
            <person name="Amano Y."/>
            <person name="Miyakawa K."/>
            <person name="Ise K."/>
            <person name="Suzuki Y."/>
            <person name="Anantharaman K."/>
            <person name="Probst A."/>
            <person name="Burstein D."/>
            <person name="Thomas B.C."/>
            <person name="Banfield J.F."/>
        </authorList>
    </citation>
    <scope>NUCLEOTIDE SEQUENCE [LARGE SCALE GENOMIC DNA]</scope>
    <source>
        <strain evidence="1">HGW-Falkowbacteria-1</strain>
    </source>
</reference>
<accession>A0A2N2E8P6</accession>
<name>A0A2N2E8P6_9BACT</name>
<evidence type="ECO:0000313" key="1">
    <source>
        <dbReference type="EMBL" id="PKM91085.1"/>
    </source>
</evidence>
<organism evidence="1 2">
    <name type="scientific">Candidatus Falkowbacteria bacterium HGW-Falkowbacteria-1</name>
    <dbReference type="NCBI Taxonomy" id="2013768"/>
    <lineage>
        <taxon>Bacteria</taxon>
        <taxon>Candidatus Falkowiibacteriota</taxon>
    </lineage>
</organism>
<protein>
    <submittedName>
        <fullName evidence="1">Uncharacterized protein</fullName>
    </submittedName>
</protein>
<proteinExistence type="predicted"/>
<dbReference type="EMBL" id="PHAI01000003">
    <property type="protein sequence ID" value="PKM91085.1"/>
    <property type="molecule type" value="Genomic_DNA"/>
</dbReference>